<keyword evidence="2" id="KW-1185">Reference proteome</keyword>
<evidence type="ECO:0000313" key="1">
    <source>
        <dbReference type="EMBL" id="MFC3024476.1"/>
    </source>
</evidence>
<dbReference type="RefSeq" id="WP_390258545.1">
    <property type="nucleotide sequence ID" value="NZ_JBHRSE010000076.1"/>
</dbReference>
<evidence type="ECO:0008006" key="3">
    <source>
        <dbReference type="Google" id="ProtNLM"/>
    </source>
</evidence>
<protein>
    <recommendedName>
        <fullName evidence="3">HNH endonuclease</fullName>
    </recommendedName>
</protein>
<evidence type="ECO:0000313" key="2">
    <source>
        <dbReference type="Proteomes" id="UP001595384"/>
    </source>
</evidence>
<name>A0ABV7CB77_9VIBR</name>
<organism evidence="1 2">
    <name type="scientific">Vibrio zhugei</name>
    <dbReference type="NCBI Taxonomy" id="2479546"/>
    <lineage>
        <taxon>Bacteria</taxon>
        <taxon>Pseudomonadati</taxon>
        <taxon>Pseudomonadota</taxon>
        <taxon>Gammaproteobacteria</taxon>
        <taxon>Vibrionales</taxon>
        <taxon>Vibrionaceae</taxon>
        <taxon>Vibrio</taxon>
    </lineage>
</organism>
<reference evidence="2" key="1">
    <citation type="journal article" date="2019" name="Int. J. Syst. Evol. Microbiol.">
        <title>The Global Catalogue of Microorganisms (GCM) 10K type strain sequencing project: providing services to taxonomists for standard genome sequencing and annotation.</title>
        <authorList>
            <consortium name="The Broad Institute Genomics Platform"/>
            <consortium name="The Broad Institute Genome Sequencing Center for Infectious Disease"/>
            <person name="Wu L."/>
            <person name="Ma J."/>
        </authorList>
    </citation>
    <scope>NUCLEOTIDE SEQUENCE [LARGE SCALE GENOMIC DNA]</scope>
    <source>
        <strain evidence="2">KCTC 62784</strain>
    </source>
</reference>
<sequence length="308" mass="35696">MPALNVAIPDYAVDIRKTLIRSCQECNGLASDVPHLDYLERHLWLKGALLRRYKRLLLAYDGKEVSTLGLDERLTATINNGMFRYDETMRRIGFGIRDVSDIESPILELKNNAKIKLREALTAFMYGIPTEQEDDKPSEDFTDIDADEDIKIDLPPYPYTDFIDFLASEIENGSSIKDDKTYFSWCKKYPSRTELLELPSISPAKYFGKSWETIFLDSNKQVTLIEFDEETEDIESIHPPKKIDTYSLENNKRLNVLQKRKRIYELYGKDFYIKQIGLRHVFYRCAIHGDQVTPLDAMLEGLCCCSQQ</sequence>
<comment type="caution">
    <text evidence="1">The sequence shown here is derived from an EMBL/GenBank/DDBJ whole genome shotgun (WGS) entry which is preliminary data.</text>
</comment>
<dbReference type="EMBL" id="JBHRSE010000076">
    <property type="protein sequence ID" value="MFC3024476.1"/>
    <property type="molecule type" value="Genomic_DNA"/>
</dbReference>
<proteinExistence type="predicted"/>
<gene>
    <name evidence="1" type="ORF">ACFODT_11640</name>
</gene>
<dbReference type="Proteomes" id="UP001595384">
    <property type="component" value="Unassembled WGS sequence"/>
</dbReference>
<accession>A0ABV7CB77</accession>